<dbReference type="OrthoDB" id="6517031at2759"/>
<evidence type="ECO:0000256" key="11">
    <source>
        <dbReference type="SAM" id="MobiDB-lite"/>
    </source>
</evidence>
<dbReference type="GO" id="GO:0046983">
    <property type="term" value="F:protein dimerization activity"/>
    <property type="evidence" value="ECO:0007669"/>
    <property type="project" value="InterPro"/>
</dbReference>
<keyword evidence="8" id="KW-0472">Membrane</keyword>
<comment type="subcellular location">
    <subcellularLocation>
        <location evidence="2">Endoplasmic reticulum membrane</location>
        <topology evidence="2">Multi-pass membrane protein</topology>
    </subcellularLocation>
    <subcellularLocation>
        <location evidence="1">Nucleus</location>
    </subcellularLocation>
</comment>
<dbReference type="AlphaFoldDB" id="A0A834RH52"/>
<dbReference type="PANTHER" id="PTHR46062">
    <property type="entry name" value="STEROL REGULATORY ELEMENT-BINDING PROTEIN"/>
    <property type="match status" value="1"/>
</dbReference>
<keyword evidence="9" id="KW-0804">Transcription</keyword>
<accession>A0A834RH52</accession>
<evidence type="ECO:0000256" key="5">
    <source>
        <dbReference type="ARBA" id="ARBA00022989"/>
    </source>
</evidence>
<dbReference type="InterPro" id="IPR011598">
    <property type="entry name" value="bHLH_dom"/>
</dbReference>
<evidence type="ECO:0000313" key="13">
    <source>
        <dbReference type="EMBL" id="KAF7495562.1"/>
    </source>
</evidence>
<feature type="region of interest" description="Disordered" evidence="11">
    <location>
        <begin position="130"/>
        <end position="202"/>
    </location>
</feature>
<evidence type="ECO:0000256" key="8">
    <source>
        <dbReference type="ARBA" id="ARBA00023136"/>
    </source>
</evidence>
<evidence type="ECO:0000256" key="6">
    <source>
        <dbReference type="ARBA" id="ARBA00023015"/>
    </source>
</evidence>
<dbReference type="Proteomes" id="UP000070412">
    <property type="component" value="Unassembled WGS sequence"/>
</dbReference>
<reference evidence="15" key="1">
    <citation type="journal article" date="2020" name="PLoS Negl. Trop. Dis.">
        <title>High-quality nuclear genome for Sarcoptes scabiei-A critical resource for a neglected parasite.</title>
        <authorList>
            <person name="Korhonen P.K."/>
            <person name="Gasser R.B."/>
            <person name="Ma G."/>
            <person name="Wang T."/>
            <person name="Stroehlein A.J."/>
            <person name="Young N.D."/>
            <person name="Ang C.S."/>
            <person name="Fernando D.D."/>
            <person name="Lu H.C."/>
            <person name="Taylor S."/>
            <person name="Reynolds S.L."/>
            <person name="Mofiz E."/>
            <person name="Najaraj S.H."/>
            <person name="Gowda H."/>
            <person name="Madugundu A."/>
            <person name="Renuse S."/>
            <person name="Holt D."/>
            <person name="Pandey A."/>
            <person name="Papenfuss A.T."/>
            <person name="Fischer K."/>
        </authorList>
    </citation>
    <scope>NUCLEOTIDE SEQUENCE [LARGE SCALE GENOMIC DNA]</scope>
</reference>
<name>A0A834RH52_SARSC</name>
<evidence type="ECO:0000256" key="1">
    <source>
        <dbReference type="ARBA" id="ARBA00004123"/>
    </source>
</evidence>
<evidence type="ECO:0000256" key="3">
    <source>
        <dbReference type="ARBA" id="ARBA00022692"/>
    </source>
</evidence>
<dbReference type="GO" id="GO:0005634">
    <property type="term" value="C:nucleus"/>
    <property type="evidence" value="ECO:0007669"/>
    <property type="project" value="UniProtKB-SubCell"/>
</dbReference>
<keyword evidence="4" id="KW-0256">Endoplasmic reticulum</keyword>
<evidence type="ECO:0000256" key="4">
    <source>
        <dbReference type="ARBA" id="ARBA00022824"/>
    </source>
</evidence>
<evidence type="ECO:0000313" key="14">
    <source>
        <dbReference type="EnsemblMetazoa" id="KAF7495562.1"/>
    </source>
</evidence>
<dbReference type="EMBL" id="WVUK01000047">
    <property type="protein sequence ID" value="KAF7495562.1"/>
    <property type="molecule type" value="Genomic_DNA"/>
</dbReference>
<feature type="domain" description="BHLH" evidence="12">
    <location>
        <begin position="503"/>
        <end position="553"/>
    </location>
</feature>
<evidence type="ECO:0000313" key="15">
    <source>
        <dbReference type="Proteomes" id="UP000070412"/>
    </source>
</evidence>
<dbReference type="SUPFAM" id="SSF47459">
    <property type="entry name" value="HLH, helix-loop-helix DNA-binding domain"/>
    <property type="match status" value="1"/>
</dbReference>
<keyword evidence="15" id="KW-1185">Reference proteome</keyword>
<feature type="compositionally biased region" description="Polar residues" evidence="11">
    <location>
        <begin position="441"/>
        <end position="456"/>
    </location>
</feature>
<evidence type="ECO:0000256" key="2">
    <source>
        <dbReference type="ARBA" id="ARBA00004477"/>
    </source>
</evidence>
<feature type="compositionally biased region" description="Low complexity" evidence="11">
    <location>
        <begin position="474"/>
        <end position="501"/>
    </location>
</feature>
<sequence length="676" mass="74181">MNSVMLNSIPMKSNQIILNQSHPHNHLHHPHLHHHHQLDHNRCMEPEIFKTITIQSDGDFSSNIITNSGTHSSTSTSTSAPSSVSSTIIGSSMDFGQIPCNLPLLMNQANGVPIYSEQILRPFGGNVDQLLHHHHHHNHPSHHSHHNLNLGNPNDSIGKQSSSSLLTRCNDRDDDDDDDVDGSFRLSNLSSQSQSTFGGGGGGGGGGYLIDLDQSNAIESDCLALAEDCPQILPQSNSFAEIDGCNAIDLMIESNPNYHHQQSQEDLGIFSNSFVSSSIDSSRFDHSTGGSVMIRRSFSMPNDYVSTNCATNLPTDLTELNEENEMKKFKYGMKISDDPYLTIATSNTATSSPSPTQQSIAMLMTPPLSPDSEEFSSITHTSSKLLDFKSEKYSQQPRLFYGCDTDQIESTFDGYSPHKESSSQQLQQSTLRRYTVVDGSNLQRKLSNRQTKNLTKLASRKSSNHKIESIKNASPSSSSSSSPSSSSSGMKSSSTTTMMKQSQKRSAHLSAEFRYRTKLNEKINRLRGLVSKHKHNLSKSAVLTRSIEMIVKLQKLTMHLHESNLRLQQRLSDSSANNKQVVLADRNNNDPNGSFDDDGICWITTIDPDSSTTSSSTLPSSSSAAAATATTVSSTILIPRSSPSSPSNNLRKSLPMAISPKHCSIRKTKSIEFFFH</sequence>
<feature type="compositionally biased region" description="Polar residues" evidence="11">
    <location>
        <begin position="185"/>
        <end position="196"/>
    </location>
</feature>
<keyword evidence="5" id="KW-1133">Transmembrane helix</keyword>
<dbReference type="PROSITE" id="PS50888">
    <property type="entry name" value="BHLH"/>
    <property type="match status" value="1"/>
</dbReference>
<keyword evidence="7" id="KW-0238">DNA-binding</keyword>
<dbReference type="GO" id="GO:0000978">
    <property type="term" value="F:RNA polymerase II cis-regulatory region sequence-specific DNA binding"/>
    <property type="evidence" value="ECO:0007669"/>
    <property type="project" value="TreeGrafter"/>
</dbReference>
<proteinExistence type="predicted"/>
<evidence type="ECO:0000259" key="12">
    <source>
        <dbReference type="PROSITE" id="PS50888"/>
    </source>
</evidence>
<feature type="compositionally biased region" description="Acidic residues" evidence="11">
    <location>
        <begin position="172"/>
        <end position="181"/>
    </location>
</feature>
<keyword evidence="3" id="KW-0812">Transmembrane</keyword>
<protein>
    <recommendedName>
        <fullName evidence="12">BHLH domain-containing protein</fullName>
    </recommendedName>
</protein>
<dbReference type="Pfam" id="PF00010">
    <property type="entry name" value="HLH"/>
    <property type="match status" value="1"/>
</dbReference>
<gene>
    <name evidence="13" type="ORF">SSS_1919</name>
</gene>
<evidence type="ECO:0000256" key="9">
    <source>
        <dbReference type="ARBA" id="ARBA00023163"/>
    </source>
</evidence>
<dbReference type="EnsemblMetazoa" id="SSS_1919s_mrna">
    <property type="protein sequence ID" value="KAF7495562.1"/>
    <property type="gene ID" value="SSS_1919"/>
</dbReference>
<evidence type="ECO:0000256" key="7">
    <source>
        <dbReference type="ARBA" id="ARBA00023125"/>
    </source>
</evidence>
<evidence type="ECO:0000256" key="10">
    <source>
        <dbReference type="ARBA" id="ARBA00023242"/>
    </source>
</evidence>
<reference evidence="14" key="3">
    <citation type="submission" date="2022-06" db="UniProtKB">
        <authorList>
            <consortium name="EnsemblMetazoa"/>
        </authorList>
    </citation>
    <scope>IDENTIFICATION</scope>
</reference>
<feature type="compositionally biased region" description="Polar residues" evidence="11">
    <location>
        <begin position="155"/>
        <end position="167"/>
    </location>
</feature>
<keyword evidence="6" id="KW-0805">Transcription regulation</keyword>
<feature type="compositionally biased region" description="Basic residues" evidence="11">
    <location>
        <begin position="132"/>
        <end position="146"/>
    </location>
</feature>
<organism evidence="13">
    <name type="scientific">Sarcoptes scabiei</name>
    <name type="common">Itch mite</name>
    <name type="synonym">Acarus scabiei</name>
    <dbReference type="NCBI Taxonomy" id="52283"/>
    <lineage>
        <taxon>Eukaryota</taxon>
        <taxon>Metazoa</taxon>
        <taxon>Ecdysozoa</taxon>
        <taxon>Arthropoda</taxon>
        <taxon>Chelicerata</taxon>
        <taxon>Arachnida</taxon>
        <taxon>Acari</taxon>
        <taxon>Acariformes</taxon>
        <taxon>Sarcoptiformes</taxon>
        <taxon>Astigmata</taxon>
        <taxon>Psoroptidia</taxon>
        <taxon>Sarcoptoidea</taxon>
        <taxon>Sarcoptidae</taxon>
        <taxon>Sarcoptinae</taxon>
        <taxon>Sarcoptes</taxon>
    </lineage>
</organism>
<reference evidence="13" key="2">
    <citation type="submission" date="2020-01" db="EMBL/GenBank/DDBJ databases">
        <authorList>
            <person name="Korhonen P.K.K."/>
            <person name="Guangxu M.G."/>
            <person name="Wang T.W."/>
            <person name="Stroehlein A.J.S."/>
            <person name="Young N.D."/>
            <person name="Ang C.-S.A."/>
            <person name="Fernando D.W.F."/>
            <person name="Lu H.L."/>
            <person name="Taylor S.T."/>
            <person name="Ehtesham M.E.M."/>
            <person name="Najaraj S.H.N."/>
            <person name="Harsha G.H.G."/>
            <person name="Madugundu A.M."/>
            <person name="Renuse S.R."/>
            <person name="Holt D.H."/>
            <person name="Pandey A.P."/>
            <person name="Papenfuss A.P."/>
            <person name="Gasser R.B.G."/>
            <person name="Fischer K.F."/>
        </authorList>
    </citation>
    <scope>NUCLEOTIDE SEQUENCE</scope>
    <source>
        <strain evidence="13">SSS_KF_BRIS2020</strain>
    </source>
</reference>
<dbReference type="GO" id="GO:0005789">
    <property type="term" value="C:endoplasmic reticulum membrane"/>
    <property type="evidence" value="ECO:0007669"/>
    <property type="project" value="UniProtKB-SubCell"/>
</dbReference>
<feature type="region of interest" description="Disordered" evidence="11">
    <location>
        <begin position="441"/>
        <end position="513"/>
    </location>
</feature>
<dbReference type="GO" id="GO:0000981">
    <property type="term" value="F:DNA-binding transcription factor activity, RNA polymerase II-specific"/>
    <property type="evidence" value="ECO:0007669"/>
    <property type="project" value="TreeGrafter"/>
</dbReference>
<dbReference type="InterPro" id="IPR036638">
    <property type="entry name" value="HLH_DNA-bd_sf"/>
</dbReference>
<keyword evidence="10" id="KW-0539">Nucleus</keyword>
<dbReference type="PANTHER" id="PTHR46062:SF1">
    <property type="entry name" value="LP12374P"/>
    <property type="match status" value="1"/>
</dbReference>
<dbReference type="Gene3D" id="4.10.280.10">
    <property type="entry name" value="Helix-loop-helix DNA-binding domain"/>
    <property type="match status" value="1"/>
</dbReference>